<dbReference type="EMBL" id="JBHSXI010000009">
    <property type="protein sequence ID" value="MFC6889009.1"/>
    <property type="molecule type" value="Genomic_DNA"/>
</dbReference>
<dbReference type="Proteomes" id="UP001596333">
    <property type="component" value="Unassembled WGS sequence"/>
</dbReference>
<gene>
    <name evidence="5" type="ORF">ACFQEY_08290</name>
</gene>
<evidence type="ECO:0000313" key="5">
    <source>
        <dbReference type="EMBL" id="MFC6889009.1"/>
    </source>
</evidence>
<dbReference type="SUPFAM" id="SSF49764">
    <property type="entry name" value="HSP20-like chaperones"/>
    <property type="match status" value="1"/>
</dbReference>
<evidence type="ECO:0000259" key="4">
    <source>
        <dbReference type="PROSITE" id="PS01031"/>
    </source>
</evidence>
<proteinExistence type="inferred from homology"/>
<dbReference type="CDD" id="cd06464">
    <property type="entry name" value="ACD_sHsps-like"/>
    <property type="match status" value="1"/>
</dbReference>
<dbReference type="RefSeq" id="WP_379767052.1">
    <property type="nucleotide sequence ID" value="NZ_JBHSXI010000009.1"/>
</dbReference>
<comment type="similarity">
    <text evidence="1 2">Belongs to the small heat shock protein (HSP20) family.</text>
</comment>
<reference evidence="5 6" key="1">
    <citation type="journal article" date="2019" name="Int. J. Syst. Evol. Microbiol.">
        <title>The Global Catalogue of Microorganisms (GCM) 10K type strain sequencing project: providing services to taxonomists for standard genome sequencing and annotation.</title>
        <authorList>
            <consortium name="The Broad Institute Genomics Platform"/>
            <consortium name="The Broad Institute Genome Sequencing Center for Infectious Disease"/>
            <person name="Wu L."/>
            <person name="Ma J."/>
        </authorList>
    </citation>
    <scope>NUCLEOTIDE SEQUENCE [LARGE SCALE GENOMIC DNA]</scope>
    <source>
        <strain evidence="5 6">Y73</strain>
    </source>
</reference>
<evidence type="ECO:0000256" key="2">
    <source>
        <dbReference type="RuleBase" id="RU003616"/>
    </source>
</evidence>
<organism evidence="5 6">
    <name type="scientific">Halorubrum trueperi</name>
    <dbReference type="NCBI Taxonomy" id="2004704"/>
    <lineage>
        <taxon>Archaea</taxon>
        <taxon>Methanobacteriati</taxon>
        <taxon>Methanobacteriota</taxon>
        <taxon>Stenosarchaea group</taxon>
        <taxon>Halobacteria</taxon>
        <taxon>Halobacteriales</taxon>
        <taxon>Haloferacaceae</taxon>
        <taxon>Halorubrum</taxon>
    </lineage>
</organism>
<feature type="domain" description="SHSP" evidence="4">
    <location>
        <begin position="6"/>
        <end position="118"/>
    </location>
</feature>
<sequence length="149" mass="15853">MSALRDALRDLPDAVFADLLESDDGYVLVVDLPGATAETTEVLAENGRIVIEGRREKDVPEGFRYVREDRPLFLDAELPLPSDADGSGADAEMDRGVLEVTIPKRTGDASRTIPIDEADGGDSNGTDGSDDERGGVDSEMDGNGNENDA</sequence>
<evidence type="ECO:0000256" key="3">
    <source>
        <dbReference type="SAM" id="MobiDB-lite"/>
    </source>
</evidence>
<dbReference type="Gene3D" id="2.60.40.790">
    <property type="match status" value="1"/>
</dbReference>
<evidence type="ECO:0000256" key="1">
    <source>
        <dbReference type="PROSITE-ProRule" id="PRU00285"/>
    </source>
</evidence>
<name>A0ABD5UME0_9EURY</name>
<dbReference type="Pfam" id="PF00011">
    <property type="entry name" value="HSP20"/>
    <property type="match status" value="1"/>
</dbReference>
<feature type="region of interest" description="Disordered" evidence="3">
    <location>
        <begin position="77"/>
        <end position="149"/>
    </location>
</feature>
<keyword evidence="6" id="KW-1185">Reference proteome</keyword>
<dbReference type="InterPro" id="IPR008978">
    <property type="entry name" value="HSP20-like_chaperone"/>
</dbReference>
<comment type="caution">
    <text evidence="5">The sequence shown here is derived from an EMBL/GenBank/DDBJ whole genome shotgun (WGS) entry which is preliminary data.</text>
</comment>
<protein>
    <submittedName>
        <fullName evidence="5">Hsp20/alpha crystallin family protein</fullName>
    </submittedName>
</protein>
<accession>A0ABD5UME0</accession>
<dbReference type="InterPro" id="IPR002068">
    <property type="entry name" value="A-crystallin/Hsp20_dom"/>
</dbReference>
<evidence type="ECO:0000313" key="6">
    <source>
        <dbReference type="Proteomes" id="UP001596333"/>
    </source>
</evidence>
<dbReference type="PROSITE" id="PS01031">
    <property type="entry name" value="SHSP"/>
    <property type="match status" value="1"/>
</dbReference>
<dbReference type="AlphaFoldDB" id="A0ABD5UME0"/>